<dbReference type="AlphaFoldDB" id="A0AAV0X8M9"/>
<evidence type="ECO:0000313" key="3">
    <source>
        <dbReference type="Proteomes" id="UP001160148"/>
    </source>
</evidence>
<name>A0AAV0X8M9_9HEMI</name>
<keyword evidence="1" id="KW-1133">Transmembrane helix</keyword>
<gene>
    <name evidence="2" type="ORF">MEUPH1_LOCUS19468</name>
</gene>
<keyword evidence="3" id="KW-1185">Reference proteome</keyword>
<comment type="caution">
    <text evidence="2">The sequence shown here is derived from an EMBL/GenBank/DDBJ whole genome shotgun (WGS) entry which is preliminary data.</text>
</comment>
<evidence type="ECO:0000256" key="1">
    <source>
        <dbReference type="SAM" id="Phobius"/>
    </source>
</evidence>
<dbReference type="Proteomes" id="UP001160148">
    <property type="component" value="Unassembled WGS sequence"/>
</dbReference>
<accession>A0AAV0X8M9</accession>
<feature type="transmembrane region" description="Helical" evidence="1">
    <location>
        <begin position="6"/>
        <end position="26"/>
    </location>
</feature>
<proteinExistence type="predicted"/>
<sequence length="128" mass="15018">MFLQYTTMAVFGFTMMFNLLNLYSLVETFDNYMFPTCEMCKESSCHIVDKRPCITTYREGLNFSCYTCDKNDDGVKQHYTEDLCKETCTEPGKACICDFECYICIPKLGDMKNWTRCNHYRVQEPTCV</sequence>
<keyword evidence="1" id="KW-0472">Membrane</keyword>
<keyword evidence="1" id="KW-0812">Transmembrane</keyword>
<organism evidence="2 3">
    <name type="scientific">Macrosiphum euphorbiae</name>
    <name type="common">potato aphid</name>
    <dbReference type="NCBI Taxonomy" id="13131"/>
    <lineage>
        <taxon>Eukaryota</taxon>
        <taxon>Metazoa</taxon>
        <taxon>Ecdysozoa</taxon>
        <taxon>Arthropoda</taxon>
        <taxon>Hexapoda</taxon>
        <taxon>Insecta</taxon>
        <taxon>Pterygota</taxon>
        <taxon>Neoptera</taxon>
        <taxon>Paraneoptera</taxon>
        <taxon>Hemiptera</taxon>
        <taxon>Sternorrhyncha</taxon>
        <taxon>Aphidomorpha</taxon>
        <taxon>Aphidoidea</taxon>
        <taxon>Aphididae</taxon>
        <taxon>Macrosiphini</taxon>
        <taxon>Macrosiphum</taxon>
    </lineage>
</organism>
<evidence type="ECO:0000313" key="2">
    <source>
        <dbReference type="EMBL" id="CAI6364670.1"/>
    </source>
</evidence>
<protein>
    <submittedName>
        <fullName evidence="2">Uncharacterized protein</fullName>
    </submittedName>
</protein>
<dbReference type="EMBL" id="CARXXK010000004">
    <property type="protein sequence ID" value="CAI6364670.1"/>
    <property type="molecule type" value="Genomic_DNA"/>
</dbReference>
<reference evidence="2 3" key="1">
    <citation type="submission" date="2023-01" db="EMBL/GenBank/DDBJ databases">
        <authorList>
            <person name="Whitehead M."/>
        </authorList>
    </citation>
    <scope>NUCLEOTIDE SEQUENCE [LARGE SCALE GENOMIC DNA]</scope>
</reference>